<comment type="caution">
    <text evidence="1">The sequence shown here is derived from an EMBL/GenBank/DDBJ whole genome shotgun (WGS) entry which is preliminary data.</text>
</comment>
<name>A0A069QLI4_HOYLO</name>
<gene>
    <name evidence="1" type="ORF">HMPREF1991_03274</name>
</gene>
<protein>
    <submittedName>
        <fullName evidence="1">Uncharacterized protein</fullName>
    </submittedName>
</protein>
<dbReference type="RefSeq" id="WP_018968298.1">
    <property type="nucleotide sequence ID" value="NZ_KB899224.1"/>
</dbReference>
<dbReference type="PATRIC" id="fig|1122985.7.peg.3392"/>
<reference evidence="1 2" key="1">
    <citation type="submission" date="2013-08" db="EMBL/GenBank/DDBJ databases">
        <authorList>
            <person name="Weinstock G."/>
            <person name="Sodergren E."/>
            <person name="Wylie T."/>
            <person name="Fulton L."/>
            <person name="Fulton R."/>
            <person name="Fronick C."/>
            <person name="O'Laughlin M."/>
            <person name="Godfrey J."/>
            <person name="Miner T."/>
            <person name="Herter B."/>
            <person name="Appelbaum E."/>
            <person name="Cordes M."/>
            <person name="Lek S."/>
            <person name="Wollam A."/>
            <person name="Pepin K.H."/>
            <person name="Palsikar V.B."/>
            <person name="Mitreva M."/>
            <person name="Wilson R.K."/>
        </authorList>
    </citation>
    <scope>NUCLEOTIDE SEQUENCE [LARGE SCALE GENOMIC DNA]</scope>
    <source>
        <strain evidence="1 2">ATCC 15930</strain>
    </source>
</reference>
<dbReference type="SUPFAM" id="SSF55486">
    <property type="entry name" value="Metalloproteases ('zincins'), catalytic domain"/>
    <property type="match status" value="1"/>
</dbReference>
<organism evidence="1 2">
    <name type="scientific">Hoylesella loescheii DSM 19665 = JCM 12249 = ATCC 15930</name>
    <dbReference type="NCBI Taxonomy" id="1122985"/>
    <lineage>
        <taxon>Bacteria</taxon>
        <taxon>Pseudomonadati</taxon>
        <taxon>Bacteroidota</taxon>
        <taxon>Bacteroidia</taxon>
        <taxon>Bacteroidales</taxon>
        <taxon>Prevotellaceae</taxon>
        <taxon>Hoylesella</taxon>
    </lineage>
</organism>
<dbReference type="Proteomes" id="UP000027442">
    <property type="component" value="Unassembled WGS sequence"/>
</dbReference>
<proteinExistence type="predicted"/>
<evidence type="ECO:0000313" key="1">
    <source>
        <dbReference type="EMBL" id="KDR50666.1"/>
    </source>
</evidence>
<keyword evidence="2" id="KW-1185">Reference proteome</keyword>
<accession>A0A069QLI4</accession>
<sequence length="417" mass="47504">MSGKAFNSFAYDLSASVPLSKTGAKVIVQFRTSGSYKGKYGFDRIRMGDSGRPGDTWYANIMGNKHTSKNEVIVDKTMRVYDYYASRMFSTKRFVIPWKTQGKRPFMYISPVMTLRKGASAKLTLKVEVKEPAVKMEYQCQTSGIFQLSKDTIPTLGKGKHTLPDELVVTCLKEFSRDQDIKVYAYDEDNVKHLAGKLIVKANDKKHQRTINVAVVRVLFKEKETFPDISSSVTKLRNILGQAYVKIDDHTVSLNIEQALTNKETSKYFTPKGWIHSSSLSSGDLYSFLNAELSKKFPKFNKYFKLYYINRKCVDDTSGKEMPLYGRARNLFSLEVIISFNGLNDNTAVHELLHCIGLPHSFSKISVSYFDVAFKNDLTDNIMDYSDMHSGIPTIATWEYQWRAIQNSITHLQAGKW</sequence>
<dbReference type="AlphaFoldDB" id="A0A069QLI4"/>
<dbReference type="HOGENOM" id="CLU_051641_0_0_10"/>
<evidence type="ECO:0000313" key="2">
    <source>
        <dbReference type="Proteomes" id="UP000027442"/>
    </source>
</evidence>
<dbReference type="EMBL" id="JNGW01000149">
    <property type="protein sequence ID" value="KDR50666.1"/>
    <property type="molecule type" value="Genomic_DNA"/>
</dbReference>
<dbReference type="eggNOG" id="ENOG5032X1S">
    <property type="taxonomic scope" value="Bacteria"/>
</dbReference>